<accession>A0A8J3JQQ7</accession>
<organism evidence="1 2">
    <name type="scientific">Catellatospora bangladeshensis</name>
    <dbReference type="NCBI Taxonomy" id="310355"/>
    <lineage>
        <taxon>Bacteria</taxon>
        <taxon>Bacillati</taxon>
        <taxon>Actinomycetota</taxon>
        <taxon>Actinomycetes</taxon>
        <taxon>Micromonosporales</taxon>
        <taxon>Micromonosporaceae</taxon>
        <taxon>Catellatospora</taxon>
    </lineage>
</organism>
<dbReference type="AlphaFoldDB" id="A0A8J3JQQ7"/>
<proteinExistence type="predicted"/>
<sequence>MTLREAVMARPRMYFGDAPHHDRPIILLAWAVGLLQKFVLPQSPRVRVVVRTDGAFEVGAQFAVVPIPRSLDTVEEVLLGAAWWTELCRSSHVTASGQADAGSDEFGLRLVEVESPVMQFACDPDVVGAGAQTWWPGWLDRLPSVLAAMPSPSTHDVVIAVDQATGEQRILRPSRAE</sequence>
<name>A0A8J3JQQ7_9ACTN</name>
<dbReference type="Proteomes" id="UP000601223">
    <property type="component" value="Unassembled WGS sequence"/>
</dbReference>
<keyword evidence="2" id="KW-1185">Reference proteome</keyword>
<comment type="caution">
    <text evidence="1">The sequence shown here is derived from an EMBL/GenBank/DDBJ whole genome shotgun (WGS) entry which is preliminary data.</text>
</comment>
<evidence type="ECO:0000313" key="2">
    <source>
        <dbReference type="Proteomes" id="UP000601223"/>
    </source>
</evidence>
<evidence type="ECO:0000313" key="1">
    <source>
        <dbReference type="EMBL" id="GIF83148.1"/>
    </source>
</evidence>
<dbReference type="EMBL" id="BONF01000027">
    <property type="protein sequence ID" value="GIF83148.1"/>
    <property type="molecule type" value="Genomic_DNA"/>
</dbReference>
<protein>
    <submittedName>
        <fullName evidence="1">Uncharacterized protein</fullName>
    </submittedName>
</protein>
<reference evidence="1 2" key="1">
    <citation type="submission" date="2021-01" db="EMBL/GenBank/DDBJ databases">
        <title>Whole genome shotgun sequence of Catellatospora bangladeshensis NBRC 107357.</title>
        <authorList>
            <person name="Komaki H."/>
            <person name="Tamura T."/>
        </authorList>
    </citation>
    <scope>NUCLEOTIDE SEQUENCE [LARGE SCALE GENOMIC DNA]</scope>
    <source>
        <strain evidence="1 2">NBRC 107357</strain>
    </source>
</reference>
<gene>
    <name evidence="1" type="ORF">Cba03nite_44970</name>
</gene>